<dbReference type="EMBL" id="CP001145">
    <property type="protein sequence ID" value="ACI17449.1"/>
    <property type="molecule type" value="Genomic_DNA"/>
</dbReference>
<accession>B5Y6P7</accession>
<gene>
    <name evidence="1" type="ordered locus">COPRO5265_0072</name>
</gene>
<reference evidence="2" key="1">
    <citation type="submission" date="2008-08" db="EMBL/GenBank/DDBJ databases">
        <title>The complete genome sequence of Coprothermobacter proteolyticus strain ATCC 5245 / DSM 5265 / BT.</title>
        <authorList>
            <person name="Dodson R.J."/>
            <person name="Durkin A.S."/>
            <person name="Wu M."/>
            <person name="Eisen J."/>
            <person name="Sutton G."/>
        </authorList>
    </citation>
    <scope>NUCLEOTIDE SEQUENCE [LARGE SCALE GENOMIC DNA]</scope>
    <source>
        <strain evidence="2">ATCC 35245 / DSM 5265 / OCM 4 / BT</strain>
    </source>
</reference>
<keyword evidence="2" id="KW-1185">Reference proteome</keyword>
<dbReference type="AlphaFoldDB" id="B5Y6P7"/>
<evidence type="ECO:0000313" key="1">
    <source>
        <dbReference type="EMBL" id="ACI17449.1"/>
    </source>
</evidence>
<organism evidence="1 2">
    <name type="scientific">Coprothermobacter proteolyticus (strain ATCC 35245 / DSM 5265 / OCM 4 / BT)</name>
    <dbReference type="NCBI Taxonomy" id="309798"/>
    <lineage>
        <taxon>Bacteria</taxon>
        <taxon>Pseudomonadati</taxon>
        <taxon>Coprothermobacterota</taxon>
        <taxon>Coprothermobacteria</taxon>
        <taxon>Coprothermobacterales</taxon>
        <taxon>Coprothermobacteraceae</taxon>
        <taxon>Coprothermobacter</taxon>
    </lineage>
</organism>
<dbReference type="Proteomes" id="UP000001732">
    <property type="component" value="Chromosome"/>
</dbReference>
<protein>
    <submittedName>
        <fullName evidence="1">Uncharacterized protein</fullName>
    </submittedName>
</protein>
<sequence length="34" mass="3612">MKYCEEVERSDSEEVCKFIGGCGTVPGADASRAS</sequence>
<evidence type="ECO:0000313" key="2">
    <source>
        <dbReference type="Proteomes" id="UP000001732"/>
    </source>
</evidence>
<name>B5Y6P7_COPPD</name>
<proteinExistence type="predicted"/>
<reference evidence="1 2" key="2">
    <citation type="journal article" date="2014" name="Genome Announc.">
        <title>Complete Genome Sequence of Coprothermobacter proteolyticus DSM 5265.</title>
        <authorList>
            <person name="Alexiev A."/>
            <person name="Coil D.A."/>
            <person name="Badger J.H."/>
            <person name="Enticknap J."/>
            <person name="Ward N."/>
            <person name="Robb F.T."/>
            <person name="Eisen J.A."/>
        </authorList>
    </citation>
    <scope>NUCLEOTIDE SEQUENCE [LARGE SCALE GENOMIC DNA]</scope>
    <source>
        <strain evidence="2">ATCC 35245 / DSM 5265 / OCM 4 / BT</strain>
    </source>
</reference>